<reference evidence="8" key="1">
    <citation type="submission" date="2022-01" db="EMBL/GenBank/DDBJ databases">
        <title>Genome-Based Taxonomic Classification of the Phylum Actinobacteria.</title>
        <authorList>
            <person name="Gao Y."/>
        </authorList>
    </citation>
    <scope>NUCLEOTIDE SEQUENCE</scope>
    <source>
        <strain evidence="8">KLBMP 8922</strain>
    </source>
</reference>
<dbReference type="InterPro" id="IPR023296">
    <property type="entry name" value="Glyco_hydro_beta-prop_sf"/>
</dbReference>
<keyword evidence="2 6" id="KW-0378">Hydrolase</keyword>
<dbReference type="Gene3D" id="2.60.120.200">
    <property type="match status" value="1"/>
</dbReference>
<evidence type="ECO:0000313" key="8">
    <source>
        <dbReference type="EMBL" id="MCF2531129.1"/>
    </source>
</evidence>
<dbReference type="InterPro" id="IPR051795">
    <property type="entry name" value="Glycosyl_Hydrlase_43"/>
</dbReference>
<evidence type="ECO:0000259" key="7">
    <source>
        <dbReference type="Pfam" id="PF17851"/>
    </source>
</evidence>
<keyword evidence="3 6" id="KW-0326">Glycosidase</keyword>
<dbReference type="PANTHER" id="PTHR42812:SF12">
    <property type="entry name" value="BETA-XYLOSIDASE-RELATED"/>
    <property type="match status" value="1"/>
</dbReference>
<feature type="domain" description="Beta-xylosidase C-terminal Concanavalin A-like" evidence="7">
    <location>
        <begin position="298"/>
        <end position="471"/>
    </location>
</feature>
<dbReference type="Pfam" id="PF04616">
    <property type="entry name" value="Glyco_hydro_43"/>
    <property type="match status" value="1"/>
</dbReference>
<dbReference type="Gene3D" id="2.115.10.20">
    <property type="entry name" value="Glycosyl hydrolase domain, family 43"/>
    <property type="match status" value="1"/>
</dbReference>
<dbReference type="PANTHER" id="PTHR42812">
    <property type="entry name" value="BETA-XYLOSIDASE"/>
    <property type="match status" value="1"/>
</dbReference>
<evidence type="ECO:0000256" key="1">
    <source>
        <dbReference type="ARBA" id="ARBA00009865"/>
    </source>
</evidence>
<evidence type="ECO:0000256" key="3">
    <source>
        <dbReference type="ARBA" id="ARBA00023295"/>
    </source>
</evidence>
<dbReference type="InterPro" id="IPR013320">
    <property type="entry name" value="ConA-like_dom_sf"/>
</dbReference>
<dbReference type="SUPFAM" id="SSF49899">
    <property type="entry name" value="Concanavalin A-like lectins/glucanases"/>
    <property type="match status" value="1"/>
</dbReference>
<evidence type="ECO:0000313" key="9">
    <source>
        <dbReference type="Proteomes" id="UP001165378"/>
    </source>
</evidence>
<accession>A0AA41Q6A0</accession>
<dbReference type="InterPro" id="IPR006710">
    <property type="entry name" value="Glyco_hydro_43"/>
</dbReference>
<evidence type="ECO:0000256" key="4">
    <source>
        <dbReference type="PIRSR" id="PIRSR606710-1"/>
    </source>
</evidence>
<feature type="site" description="Important for catalytic activity, responsible for pKa modulation of the active site Glu and correct orientation of both the proton donor and substrate" evidence="5">
    <location>
        <position position="124"/>
    </location>
</feature>
<name>A0AA41Q6A0_9ACTN</name>
<dbReference type="EMBL" id="JAKFHA010000021">
    <property type="protein sequence ID" value="MCF2531129.1"/>
    <property type="molecule type" value="Genomic_DNA"/>
</dbReference>
<comment type="caution">
    <text evidence="8">The sequence shown here is derived from an EMBL/GenBank/DDBJ whole genome shotgun (WGS) entry which is preliminary data.</text>
</comment>
<sequence length="490" mass="52773">MNVNPILPGFYPDPTICRAGDGYYLAASTFEYFPGVPVFHSTDLIHWEQIGNALDRPEQLRVLGGLAAASTGVYAPTLRHREGKFWLVTTNVLEHAKGQLIVHSTDPAKGWSDPVYAPGAIGIDPDLAWDEDGTCHLTWAGAGGITQAAVDPETGELLSEPKSLWSGTGLAYPEAPHLYSRNGWWYLVIAEGGTERGHAVSVARSRSITGPFEPHPDNPILSHRSTGHPVQNTGHADLVELLDGSWAMVHLGVRPRGSTPMFHVNGRETFLAGVDWIDDWPAVNEDAFSVPATQTSFTDDFADPVLHPRWISPGAVPGAFARRHGRNGVTLAAGRAPDEREARRLLAVRARDARWEAAATVSSGDVALVVRIDDDHWAGVQRHGDVVTARAVVGPFDQTFAAAHGIPEDRPLVIRSVDNADMPSPHNGPDRLRLGYLADDGFQALADIDGRYISTEVASGFTGRVIGVEALAVEAVLTTFTYTAIAEPTG</sequence>
<proteinExistence type="inferred from homology"/>
<dbReference type="GO" id="GO:0005975">
    <property type="term" value="P:carbohydrate metabolic process"/>
    <property type="evidence" value="ECO:0007669"/>
    <property type="project" value="InterPro"/>
</dbReference>
<dbReference type="RefSeq" id="WP_235055798.1">
    <property type="nucleotide sequence ID" value="NZ_JAKFHA010000021.1"/>
</dbReference>
<keyword evidence="9" id="KW-1185">Reference proteome</keyword>
<dbReference type="GO" id="GO:0004553">
    <property type="term" value="F:hydrolase activity, hydrolyzing O-glycosyl compounds"/>
    <property type="evidence" value="ECO:0007669"/>
    <property type="project" value="InterPro"/>
</dbReference>
<evidence type="ECO:0000256" key="6">
    <source>
        <dbReference type="RuleBase" id="RU361187"/>
    </source>
</evidence>
<dbReference type="AlphaFoldDB" id="A0AA41Q6A0"/>
<dbReference type="SUPFAM" id="SSF75005">
    <property type="entry name" value="Arabinanase/levansucrase/invertase"/>
    <property type="match status" value="1"/>
</dbReference>
<dbReference type="Pfam" id="PF17851">
    <property type="entry name" value="GH43_C2"/>
    <property type="match status" value="1"/>
</dbReference>
<dbReference type="InterPro" id="IPR041542">
    <property type="entry name" value="GH43_C2"/>
</dbReference>
<protein>
    <submittedName>
        <fullName evidence="8">Glycoside hydrolase family 43 protein</fullName>
    </submittedName>
</protein>
<evidence type="ECO:0000256" key="2">
    <source>
        <dbReference type="ARBA" id="ARBA00022801"/>
    </source>
</evidence>
<feature type="active site" description="Proton acceptor" evidence="4">
    <location>
        <position position="13"/>
    </location>
</feature>
<dbReference type="CDD" id="cd18617">
    <property type="entry name" value="GH43_XynB-like"/>
    <property type="match status" value="1"/>
</dbReference>
<gene>
    <name evidence="8" type="ORF">LZ495_28475</name>
</gene>
<comment type="similarity">
    <text evidence="1 6">Belongs to the glycosyl hydrolase 43 family.</text>
</comment>
<feature type="active site" description="Proton donor" evidence="4">
    <location>
        <position position="174"/>
    </location>
</feature>
<organism evidence="8 9">
    <name type="scientific">Yinghuangia soli</name>
    <dbReference type="NCBI Taxonomy" id="2908204"/>
    <lineage>
        <taxon>Bacteria</taxon>
        <taxon>Bacillati</taxon>
        <taxon>Actinomycetota</taxon>
        <taxon>Actinomycetes</taxon>
        <taxon>Kitasatosporales</taxon>
        <taxon>Streptomycetaceae</taxon>
        <taxon>Yinghuangia</taxon>
    </lineage>
</organism>
<evidence type="ECO:0000256" key="5">
    <source>
        <dbReference type="PIRSR" id="PIRSR606710-2"/>
    </source>
</evidence>
<dbReference type="Proteomes" id="UP001165378">
    <property type="component" value="Unassembled WGS sequence"/>
</dbReference>